<feature type="compositionally biased region" description="Polar residues" evidence="1">
    <location>
        <begin position="357"/>
        <end position="367"/>
    </location>
</feature>
<feature type="compositionally biased region" description="Acidic residues" evidence="1">
    <location>
        <begin position="56"/>
        <end position="83"/>
    </location>
</feature>
<feature type="region of interest" description="Disordered" evidence="1">
    <location>
        <begin position="338"/>
        <end position="406"/>
    </location>
</feature>
<proteinExistence type="predicted"/>
<feature type="compositionally biased region" description="Gly residues" evidence="1">
    <location>
        <begin position="437"/>
        <end position="458"/>
    </location>
</feature>
<feature type="region of interest" description="Disordered" evidence="1">
    <location>
        <begin position="1"/>
        <end position="137"/>
    </location>
</feature>
<keyword evidence="2" id="KW-1185">Reference proteome</keyword>
<accession>A0ABM4GPU3</accession>
<sequence>MPYTEPSSSSLSRAQRKIQTKARIQARPSTPEMQREQLGTVLEEEQQDMTRTPLSTEEDQGEESGYDPDPEDCDQEQDTDVYTDIDALKVENPQAECCPRHVSFSGKNLSPPQPAPSTPPPPVQSPSLKPSLVEQLPPPILPPRRCPHLSSNNNNCNHNTSNYGTYPRAASAVPQAPRLGKCTTPKTFGQGYDPPFLYPEFIAKSQQSRVNYILTLVDSLVLQMERFGQLTLKTEEDSAGSAKSSSTGAIPKVRPTNSENRGASKANSNRSSSRTSSQSKGKKKTHAEQEVEYDMDYELCMDQIEEFRANRVRACGSCGTGRALDVIRGHLSRADYSDASKLPMPKRRGNSSSSSSGTATVTPNTRPCSPEGHRQPKNNRPPRDLEQLLDPTTDWPANLKKDKKHQRSTLENLFNMTQLSPPTRLTIVAGKRQHQQGRGGEGGAGGGGEAGGAGGGGATTVHRRKLRETSQIPCLKKRNK</sequence>
<feature type="compositionally biased region" description="Pro residues" evidence="1">
    <location>
        <begin position="111"/>
        <end position="124"/>
    </location>
</feature>
<evidence type="ECO:0000313" key="4">
    <source>
        <dbReference type="RefSeq" id="XP_070144733.1"/>
    </source>
</evidence>
<dbReference type="GeneID" id="138929263"/>
<dbReference type="RefSeq" id="XP_070144732.1">
    <property type="nucleotide sequence ID" value="XM_070288631.1"/>
</dbReference>
<reference evidence="3 4" key="1">
    <citation type="submission" date="2025-05" db="UniProtKB">
        <authorList>
            <consortium name="RefSeq"/>
        </authorList>
    </citation>
    <scope>IDENTIFICATION</scope>
    <source>
        <strain evidence="3 4">14028-0561.14</strain>
        <tissue evidence="3 4">Whole fly</tissue>
    </source>
</reference>
<feature type="region of interest" description="Disordered" evidence="1">
    <location>
        <begin position="233"/>
        <end position="289"/>
    </location>
</feature>
<protein>
    <submittedName>
        <fullName evidence="3 4">Uncharacterized protein</fullName>
    </submittedName>
</protein>
<dbReference type="Proteomes" id="UP001652661">
    <property type="component" value="Chromosome X"/>
</dbReference>
<name>A0ABM4GPU3_DROKI</name>
<dbReference type="RefSeq" id="XP_070144733.1">
    <property type="nucleotide sequence ID" value="XM_070288632.1"/>
</dbReference>
<evidence type="ECO:0000313" key="3">
    <source>
        <dbReference type="RefSeq" id="XP_070144732.1"/>
    </source>
</evidence>
<organism evidence="2 3">
    <name type="scientific">Drosophila kikkawai</name>
    <name type="common">Fruit fly</name>
    <dbReference type="NCBI Taxonomy" id="30033"/>
    <lineage>
        <taxon>Eukaryota</taxon>
        <taxon>Metazoa</taxon>
        <taxon>Ecdysozoa</taxon>
        <taxon>Arthropoda</taxon>
        <taxon>Hexapoda</taxon>
        <taxon>Insecta</taxon>
        <taxon>Pterygota</taxon>
        <taxon>Neoptera</taxon>
        <taxon>Endopterygota</taxon>
        <taxon>Diptera</taxon>
        <taxon>Brachycera</taxon>
        <taxon>Muscomorpha</taxon>
        <taxon>Ephydroidea</taxon>
        <taxon>Drosophilidae</taxon>
        <taxon>Drosophila</taxon>
        <taxon>Sophophora</taxon>
    </lineage>
</organism>
<feature type="compositionally biased region" description="Low complexity" evidence="1">
    <location>
        <begin position="263"/>
        <end position="279"/>
    </location>
</feature>
<gene>
    <name evidence="3 4" type="primary">LOC138929263</name>
</gene>
<feature type="region of interest" description="Disordered" evidence="1">
    <location>
        <begin position="430"/>
        <end position="480"/>
    </location>
</feature>
<evidence type="ECO:0000313" key="2">
    <source>
        <dbReference type="Proteomes" id="UP001652661"/>
    </source>
</evidence>
<evidence type="ECO:0000256" key="1">
    <source>
        <dbReference type="SAM" id="MobiDB-lite"/>
    </source>
</evidence>
<feature type="compositionally biased region" description="Low complexity" evidence="1">
    <location>
        <begin position="239"/>
        <end position="249"/>
    </location>
</feature>
<feature type="compositionally biased region" description="Polar residues" evidence="1">
    <location>
        <begin position="1"/>
        <end position="13"/>
    </location>
</feature>